<dbReference type="SUPFAM" id="SSF48498">
    <property type="entry name" value="Tetracyclin repressor-like, C-terminal domain"/>
    <property type="match status" value="1"/>
</dbReference>
<dbReference type="GeneID" id="60904442"/>
<comment type="caution">
    <text evidence="4">The sequence shown here is derived from an EMBL/GenBank/DDBJ whole genome shotgun (WGS) entry which is preliminary data.</text>
</comment>
<evidence type="ECO:0000259" key="3">
    <source>
        <dbReference type="PROSITE" id="PS50977"/>
    </source>
</evidence>
<dbReference type="PANTHER" id="PTHR30055">
    <property type="entry name" value="HTH-TYPE TRANSCRIPTIONAL REGULATOR RUTR"/>
    <property type="match status" value="1"/>
</dbReference>
<dbReference type="Gene3D" id="1.10.10.60">
    <property type="entry name" value="Homeodomain-like"/>
    <property type="match status" value="1"/>
</dbReference>
<dbReference type="InterPro" id="IPR041490">
    <property type="entry name" value="KstR2_TetR_C"/>
</dbReference>
<dbReference type="GO" id="GO:0003700">
    <property type="term" value="F:DNA-binding transcription factor activity"/>
    <property type="evidence" value="ECO:0007669"/>
    <property type="project" value="TreeGrafter"/>
</dbReference>
<keyword evidence="1 2" id="KW-0238">DNA-binding</keyword>
<evidence type="ECO:0000256" key="1">
    <source>
        <dbReference type="ARBA" id="ARBA00023125"/>
    </source>
</evidence>
<organism evidence="4 5">
    <name type="scientific">Brevibacterium aurantiacum</name>
    <dbReference type="NCBI Taxonomy" id="273384"/>
    <lineage>
        <taxon>Bacteria</taxon>
        <taxon>Bacillati</taxon>
        <taxon>Actinomycetota</taxon>
        <taxon>Actinomycetes</taxon>
        <taxon>Micrococcales</taxon>
        <taxon>Brevibacteriaceae</taxon>
        <taxon>Brevibacterium</taxon>
    </lineage>
</organism>
<protein>
    <recommendedName>
        <fullName evidence="3">HTH tetR-type domain-containing protein</fullName>
    </recommendedName>
</protein>
<dbReference type="Gene3D" id="1.10.357.10">
    <property type="entry name" value="Tetracycline Repressor, domain 2"/>
    <property type="match status" value="1"/>
</dbReference>
<sequence length="219" mass="24531">MTSETEDLNAIVRGARAEFRERQIVDAAIGLMQKKGAHSVSMQAIAKSTGVSVGLLYKYFSDKEQIVLAAITRVLEDFRIRVPAAIEKADDPVDRIIAAFTEFCQVVDEHRQAVVLTYQVSRSLSRDGLESIQTQELATLQPLIDVVSEAAAQDDLHNVDANTLGHDLMTMAHMWALKHWYFQQREVSLEEYIAQQVRTVVMNNLSESARKRVGTSAVR</sequence>
<dbReference type="InterPro" id="IPR001647">
    <property type="entry name" value="HTH_TetR"/>
</dbReference>
<gene>
    <name evidence="4" type="ORF">CIK65_03455</name>
</gene>
<dbReference type="SUPFAM" id="SSF46689">
    <property type="entry name" value="Homeodomain-like"/>
    <property type="match status" value="1"/>
</dbReference>
<dbReference type="EMBL" id="NRGQ01000004">
    <property type="protein sequence ID" value="PCC44150.1"/>
    <property type="molecule type" value="Genomic_DNA"/>
</dbReference>
<evidence type="ECO:0000256" key="2">
    <source>
        <dbReference type="PROSITE-ProRule" id="PRU00335"/>
    </source>
</evidence>
<evidence type="ECO:0000313" key="5">
    <source>
        <dbReference type="Proteomes" id="UP000218620"/>
    </source>
</evidence>
<dbReference type="InterPro" id="IPR009057">
    <property type="entry name" value="Homeodomain-like_sf"/>
</dbReference>
<dbReference type="GO" id="GO:0000976">
    <property type="term" value="F:transcription cis-regulatory region binding"/>
    <property type="evidence" value="ECO:0007669"/>
    <property type="project" value="TreeGrafter"/>
</dbReference>
<feature type="domain" description="HTH tetR-type" evidence="3">
    <location>
        <begin position="18"/>
        <end position="78"/>
    </location>
</feature>
<name>A0A2A3YXT5_BREAU</name>
<evidence type="ECO:0000313" key="4">
    <source>
        <dbReference type="EMBL" id="PCC44150.1"/>
    </source>
</evidence>
<dbReference type="Pfam" id="PF17932">
    <property type="entry name" value="TetR_C_24"/>
    <property type="match status" value="1"/>
</dbReference>
<dbReference type="InterPro" id="IPR036271">
    <property type="entry name" value="Tet_transcr_reg_TetR-rel_C_sf"/>
</dbReference>
<dbReference type="RefSeq" id="WP_096177550.1">
    <property type="nucleotide sequence ID" value="NZ_CP025333.1"/>
</dbReference>
<feature type="DNA-binding region" description="H-T-H motif" evidence="2">
    <location>
        <begin position="41"/>
        <end position="60"/>
    </location>
</feature>
<dbReference type="PRINTS" id="PR00455">
    <property type="entry name" value="HTHTETR"/>
</dbReference>
<reference evidence="4 5" key="1">
    <citation type="journal article" date="2017" name="Elife">
        <title>Extensive horizontal gene transfer in cheese-associated bacteria.</title>
        <authorList>
            <person name="Bonham K.S."/>
            <person name="Wolfe B.E."/>
            <person name="Dutton R.J."/>
        </authorList>
    </citation>
    <scope>NUCLEOTIDE SEQUENCE [LARGE SCALE GENOMIC DNA]</scope>
    <source>
        <strain evidence="4 5">962_8</strain>
    </source>
</reference>
<dbReference type="InterPro" id="IPR050109">
    <property type="entry name" value="HTH-type_TetR-like_transc_reg"/>
</dbReference>
<proteinExistence type="predicted"/>
<dbReference type="PROSITE" id="PS50977">
    <property type="entry name" value="HTH_TETR_2"/>
    <property type="match status" value="1"/>
</dbReference>
<dbReference type="Proteomes" id="UP000218620">
    <property type="component" value="Unassembled WGS sequence"/>
</dbReference>
<accession>A0A2A3YXT5</accession>
<dbReference type="AlphaFoldDB" id="A0A2A3YXT5"/>
<dbReference type="PANTHER" id="PTHR30055:SF226">
    <property type="entry name" value="HTH-TYPE TRANSCRIPTIONAL REGULATOR PKSA"/>
    <property type="match status" value="1"/>
</dbReference>
<dbReference type="Pfam" id="PF00440">
    <property type="entry name" value="TetR_N"/>
    <property type="match status" value="1"/>
</dbReference>